<dbReference type="Proteomes" id="UP000031549">
    <property type="component" value="Unassembled WGS sequence"/>
</dbReference>
<dbReference type="AlphaFoldDB" id="A0A846HH94"/>
<comment type="caution">
    <text evidence="1">The sequence shown here is derived from an EMBL/GenBank/DDBJ whole genome shotgun (WGS) entry which is preliminary data.</text>
</comment>
<dbReference type="RefSeq" id="WP_039740804.1">
    <property type="nucleotide sequence ID" value="NZ_JTCM02000127.1"/>
</dbReference>
<organism evidence="1 2">
    <name type="scientific">Hassallia byssoidea VB512170</name>
    <dbReference type="NCBI Taxonomy" id="1304833"/>
    <lineage>
        <taxon>Bacteria</taxon>
        <taxon>Bacillati</taxon>
        <taxon>Cyanobacteriota</taxon>
        <taxon>Cyanophyceae</taxon>
        <taxon>Nostocales</taxon>
        <taxon>Tolypothrichaceae</taxon>
        <taxon>Hassallia</taxon>
    </lineage>
</organism>
<dbReference type="EMBL" id="JTCM02000127">
    <property type="protein sequence ID" value="NEU76702.1"/>
    <property type="molecule type" value="Genomic_DNA"/>
</dbReference>
<proteinExistence type="predicted"/>
<reference evidence="1 2" key="1">
    <citation type="journal article" date="2015" name="Genome Announc.">
        <title>Draft Genome Sequence of Cyanobacterium Hassallia byssoidea Strain VB512170, Isolated from Monuments in India.</title>
        <authorList>
            <person name="Singh D."/>
            <person name="Chandrababunaidu M.M."/>
            <person name="Panda A."/>
            <person name="Sen D."/>
            <person name="Bhattacharyya S."/>
            <person name="Adhikary S.P."/>
            <person name="Tripathy S."/>
        </authorList>
    </citation>
    <scope>NUCLEOTIDE SEQUENCE [LARGE SCALE GENOMIC DNA]</scope>
    <source>
        <strain evidence="1 2">VB512170</strain>
    </source>
</reference>
<protein>
    <submittedName>
        <fullName evidence="1">Uncharacterized protein</fullName>
    </submittedName>
</protein>
<evidence type="ECO:0000313" key="1">
    <source>
        <dbReference type="EMBL" id="NEU76702.1"/>
    </source>
</evidence>
<evidence type="ECO:0000313" key="2">
    <source>
        <dbReference type="Proteomes" id="UP000031549"/>
    </source>
</evidence>
<name>A0A846HH94_9CYAN</name>
<keyword evidence="2" id="KW-1185">Reference proteome</keyword>
<gene>
    <name evidence="1" type="ORF">PI95_030390</name>
</gene>
<sequence>MSKIPPQIEVLSDSIIIQNLEIRLFDAVKFLQQIPESEQKAACINAFEIGFFCLQRVHHFDDVEFVRREFDYLLAELQKAVAVIPSSLERNLASKIGTENGQLLAPMQAQIHLTRAVIAEQLEAVRNLFISEIDISKDTSTLGGVINKIQNLLDPNRLDSVQGVFLEALKNATIESGVLAKSVKSVVEEAVKPLANEVDKLAQQIREQELVESVLEQTIAKGAIYEELVLAELQKWSKTCGAEISYVGDENRPGDILIKLTSNSVVGVDLTIILEARNRESQRWGRTKISRHLETAMAKYEANSAIFLSHSLKGLGKDVGEFGQGECQYGFWIVTHHEMLNVALQFLILRQQLASQQTFNSQIDGAAIEFQVQQIESSLKLITKINTYLTDMEKSTEGIREQAKALRKEIRSSLSEIMGAISKNKLQG</sequence>
<accession>A0A846HH94</accession>